<gene>
    <name evidence="1" type="ORF">LMG26411_05611</name>
</gene>
<accession>A0ABM8TPS8</accession>
<proteinExistence type="predicted"/>
<evidence type="ECO:0000313" key="2">
    <source>
        <dbReference type="Proteomes" id="UP000672657"/>
    </source>
</evidence>
<reference evidence="1 2" key="1">
    <citation type="submission" date="2021-03" db="EMBL/GenBank/DDBJ databases">
        <authorList>
            <person name="Peeters C."/>
        </authorList>
    </citation>
    <scope>NUCLEOTIDE SEQUENCE [LARGE SCALE GENOMIC DNA]</scope>
    <source>
        <strain evidence="1 2">LMG 26411</strain>
    </source>
</reference>
<organism evidence="1 2">
    <name type="scientific">Cupriavidus numazuensis</name>
    <dbReference type="NCBI Taxonomy" id="221992"/>
    <lineage>
        <taxon>Bacteria</taxon>
        <taxon>Pseudomonadati</taxon>
        <taxon>Pseudomonadota</taxon>
        <taxon>Betaproteobacteria</taxon>
        <taxon>Burkholderiales</taxon>
        <taxon>Burkholderiaceae</taxon>
        <taxon>Cupriavidus</taxon>
    </lineage>
</organism>
<comment type="caution">
    <text evidence="1">The sequence shown here is derived from an EMBL/GenBank/DDBJ whole genome shotgun (WGS) entry which is preliminary data.</text>
</comment>
<evidence type="ECO:0000313" key="1">
    <source>
        <dbReference type="EMBL" id="CAG2157534.1"/>
    </source>
</evidence>
<dbReference type="EMBL" id="CAJPVI010000041">
    <property type="protein sequence ID" value="CAG2157534.1"/>
    <property type="molecule type" value="Genomic_DNA"/>
</dbReference>
<keyword evidence="2" id="KW-1185">Reference proteome</keyword>
<dbReference type="Proteomes" id="UP000672657">
    <property type="component" value="Unassembled WGS sequence"/>
</dbReference>
<sequence>MAFASPRHPSPSSTFNRSHDEALERILRTTRQHWKLDVPPAEPTPQMPSPRLRMRLPRLAACAFEAQIMAIRCQQAFTA</sequence>
<protein>
    <submittedName>
        <fullName evidence="1">Uncharacterized protein</fullName>
    </submittedName>
</protein>
<name>A0ABM8TPS8_9BURK</name>
<dbReference type="RefSeq" id="WP_211956509.1">
    <property type="nucleotide sequence ID" value="NZ_CAJPVI010000041.1"/>
</dbReference>